<dbReference type="GO" id="GO:0004693">
    <property type="term" value="F:cyclin-dependent protein serine/threonine kinase activity"/>
    <property type="evidence" value="ECO:0007669"/>
    <property type="project" value="TreeGrafter"/>
</dbReference>
<reference evidence="11 12" key="1">
    <citation type="journal article" date="2014" name="Genome Announc.">
        <title>Genome Sequence of the Microsporidian Species Nematocida sp1 Strain ERTm6 (ATCC PRA-372).</title>
        <authorList>
            <person name="Bakowski M.A."/>
            <person name="Priest M."/>
            <person name="Young S."/>
            <person name="Cuomo C.A."/>
            <person name="Troemel E.R."/>
        </authorList>
    </citation>
    <scope>NUCLEOTIDE SEQUENCE [LARGE SCALE GENOMIC DNA]</scope>
    <source>
        <strain evidence="11 12">ERTm6</strain>
    </source>
</reference>
<dbReference type="EMBL" id="AKIJ01000002">
    <property type="protein sequence ID" value="KFG26548.1"/>
    <property type="molecule type" value="Genomic_DNA"/>
</dbReference>
<dbReference type="GO" id="GO:0005737">
    <property type="term" value="C:cytoplasm"/>
    <property type="evidence" value="ECO:0007669"/>
    <property type="project" value="TreeGrafter"/>
</dbReference>
<dbReference type="GO" id="GO:0008353">
    <property type="term" value="F:RNA polymerase II CTD heptapeptide repeat kinase activity"/>
    <property type="evidence" value="ECO:0007669"/>
    <property type="project" value="UniProtKB-EC"/>
</dbReference>
<dbReference type="InterPro" id="IPR000719">
    <property type="entry name" value="Prot_kinase_dom"/>
</dbReference>
<keyword evidence="7" id="KW-0418">Kinase</keyword>
<evidence type="ECO:0000256" key="6">
    <source>
        <dbReference type="ARBA" id="ARBA00022741"/>
    </source>
</evidence>
<dbReference type="GO" id="GO:0005524">
    <property type="term" value="F:ATP binding"/>
    <property type="evidence" value="ECO:0007669"/>
    <property type="project" value="UniProtKB-KW"/>
</dbReference>
<dbReference type="InterPro" id="IPR008271">
    <property type="entry name" value="Ser/Thr_kinase_AS"/>
</dbReference>
<dbReference type="HOGENOM" id="CLU_000288_181_1_1"/>
<accession>A0A086J330</accession>
<dbReference type="EC" id="2.7.11.23" evidence="3"/>
<dbReference type="Gene3D" id="1.10.510.10">
    <property type="entry name" value="Transferase(Phosphotransferase) domain 1"/>
    <property type="match status" value="1"/>
</dbReference>
<dbReference type="GO" id="GO:0070985">
    <property type="term" value="C:transcription factor TFIIK complex"/>
    <property type="evidence" value="ECO:0007669"/>
    <property type="project" value="TreeGrafter"/>
</dbReference>
<keyword evidence="12" id="KW-1185">Reference proteome</keyword>
<keyword evidence="8" id="KW-0067">ATP-binding</keyword>
<dbReference type="SMART" id="SM00220">
    <property type="entry name" value="S_TKc"/>
    <property type="match status" value="1"/>
</dbReference>
<dbReference type="RefSeq" id="XP_052905103.1">
    <property type="nucleotide sequence ID" value="XM_053048343.1"/>
</dbReference>
<evidence type="ECO:0000256" key="4">
    <source>
        <dbReference type="ARBA" id="ARBA00022527"/>
    </source>
</evidence>
<feature type="domain" description="Protein kinase" evidence="10">
    <location>
        <begin position="7"/>
        <end position="308"/>
    </location>
</feature>
<dbReference type="Proteomes" id="UP000054524">
    <property type="component" value="Unassembled WGS sequence"/>
</dbReference>
<dbReference type="GeneID" id="77675672"/>
<protein>
    <recommendedName>
        <fullName evidence="3">[RNA-polymerase]-subunit kinase</fullName>
        <ecNumber evidence="3">2.7.11.23</ecNumber>
    </recommendedName>
</protein>
<keyword evidence="6" id="KW-0547">Nucleotide-binding</keyword>
<evidence type="ECO:0000256" key="1">
    <source>
        <dbReference type="ARBA" id="ARBA00004123"/>
    </source>
</evidence>
<keyword evidence="5" id="KW-0808">Transferase</keyword>
<dbReference type="PROSITE" id="PS00108">
    <property type="entry name" value="PROTEIN_KINASE_ST"/>
    <property type="match status" value="1"/>
</dbReference>
<dbReference type="PANTHER" id="PTHR24056:SF0">
    <property type="entry name" value="CYCLIN-DEPENDENT KINASE 7"/>
    <property type="match status" value="1"/>
</dbReference>
<dbReference type="Pfam" id="PF00069">
    <property type="entry name" value="Pkinase"/>
    <property type="match status" value="1"/>
</dbReference>
<name>A0A086J330_NEMA1</name>
<comment type="similarity">
    <text evidence="2">Belongs to the protein kinase superfamily. CMGC Ser/Thr protein kinase family. CDC2/CDKX subfamily.</text>
</comment>
<evidence type="ECO:0000256" key="7">
    <source>
        <dbReference type="ARBA" id="ARBA00022777"/>
    </source>
</evidence>
<comment type="subcellular location">
    <subcellularLocation>
        <location evidence="1">Nucleus</location>
    </subcellularLocation>
</comment>
<evidence type="ECO:0000313" key="12">
    <source>
        <dbReference type="Proteomes" id="UP000054524"/>
    </source>
</evidence>
<gene>
    <name evidence="11" type="ORF">NESG_00699</name>
</gene>
<dbReference type="AlphaFoldDB" id="A0A086J330"/>
<evidence type="ECO:0000256" key="2">
    <source>
        <dbReference type="ARBA" id="ARBA00006485"/>
    </source>
</evidence>
<proteinExistence type="inferred from homology"/>
<dbReference type="InterPro" id="IPR011009">
    <property type="entry name" value="Kinase-like_dom_sf"/>
</dbReference>
<evidence type="ECO:0000256" key="8">
    <source>
        <dbReference type="ARBA" id="ARBA00022840"/>
    </source>
</evidence>
<dbReference type="Gene3D" id="3.30.200.20">
    <property type="entry name" value="Phosphorylase Kinase, domain 1"/>
    <property type="match status" value="1"/>
</dbReference>
<keyword evidence="4" id="KW-0723">Serine/threonine-protein kinase</keyword>
<evidence type="ECO:0000259" key="10">
    <source>
        <dbReference type="PROSITE" id="PS50011"/>
    </source>
</evidence>
<keyword evidence="9" id="KW-0539">Nucleus</keyword>
<comment type="caution">
    <text evidence="11">The sequence shown here is derived from an EMBL/GenBank/DDBJ whole genome shotgun (WGS) entry which is preliminary data.</text>
</comment>
<sequence length="329" mass="37489">MDKVKRYTKDTKIGEGTYAVIYMGKEYLVNPADASSDIITETPPYNALPGRQIAIKRVKKDAARLDIDMSTLREIKYLNYLKSDYIINLYDTIIQDKRIHLILPYMDSNLEVIIRSKKLIFMPQDVKSWMLMICKGLHECHSRFIVHRDIKPNNILVNRNGELKLADFGLSVDLGLPVRMLTPHVVTRWYKSPEILLGCTNYTFAIDIWALGCLFAELLQRSPYLPGRSDLHQLELIYSTVGTPTIEEWESIGHNKDGLKMPSHVPRCNFASCFGAAGPDAIDLLNKMLVYDPTKRITILEILNHPYFTNSPAPTPPHLLPFDSLTPAE</sequence>
<evidence type="ECO:0000256" key="3">
    <source>
        <dbReference type="ARBA" id="ARBA00012409"/>
    </source>
</evidence>
<organism evidence="11 12">
    <name type="scientific">Nematocida ausubeli (strain ATCC PRA-371 / ERTm2)</name>
    <name type="common">Nematode killer fungus</name>
    <dbReference type="NCBI Taxonomy" id="1913371"/>
    <lineage>
        <taxon>Eukaryota</taxon>
        <taxon>Fungi</taxon>
        <taxon>Fungi incertae sedis</taxon>
        <taxon>Microsporidia</taxon>
        <taxon>Nematocida</taxon>
    </lineage>
</organism>
<dbReference type="SUPFAM" id="SSF56112">
    <property type="entry name" value="Protein kinase-like (PK-like)"/>
    <property type="match status" value="1"/>
</dbReference>
<evidence type="ECO:0000256" key="5">
    <source>
        <dbReference type="ARBA" id="ARBA00022679"/>
    </source>
</evidence>
<dbReference type="FunFam" id="1.10.510.10:FF:000624">
    <property type="entry name" value="Mitogen-activated protein kinase"/>
    <property type="match status" value="1"/>
</dbReference>
<dbReference type="GO" id="GO:0045944">
    <property type="term" value="P:positive regulation of transcription by RNA polymerase II"/>
    <property type="evidence" value="ECO:0007669"/>
    <property type="project" value="TreeGrafter"/>
</dbReference>
<dbReference type="OrthoDB" id="1732493at2759"/>
<evidence type="ECO:0000313" key="11">
    <source>
        <dbReference type="EMBL" id="KFG26548.1"/>
    </source>
</evidence>
<dbReference type="PROSITE" id="PS50011">
    <property type="entry name" value="PROTEIN_KINASE_DOM"/>
    <property type="match status" value="1"/>
</dbReference>
<dbReference type="PANTHER" id="PTHR24056">
    <property type="entry name" value="CELL DIVISION PROTEIN KINASE"/>
    <property type="match status" value="1"/>
</dbReference>
<evidence type="ECO:0000256" key="9">
    <source>
        <dbReference type="ARBA" id="ARBA00023242"/>
    </source>
</evidence>
<dbReference type="InterPro" id="IPR050108">
    <property type="entry name" value="CDK"/>
</dbReference>